<name>A0A2A9CR27_9ACTN</name>
<evidence type="ECO:0000313" key="5">
    <source>
        <dbReference type="Proteomes" id="UP000226079"/>
    </source>
</evidence>
<accession>A0A2A9CR27</accession>
<dbReference type="Pfam" id="PF09990">
    <property type="entry name" value="DUF2231"/>
    <property type="match status" value="1"/>
</dbReference>
<dbReference type="AlphaFoldDB" id="A0A2A9CR27"/>
<sequence>MASASKSIFTEFAEYLEEQPVLGRLSDRLELPLRHLLGHGPASDLLRGRALGHALHPVVVQLPIGALTSAMILDLTQGPGAARQSRLLTGLACLAALPAAATGLAEWTHADPRSRRVGVAHLGLNLLGVAGATTSYLLRRRNWTPAAAVWSGLAMAAVGLSGALGGHLTLVRKYGSHDQPSDGLGASSAAFGSATDPEEHSPTE</sequence>
<evidence type="ECO:0000256" key="2">
    <source>
        <dbReference type="SAM" id="Phobius"/>
    </source>
</evidence>
<evidence type="ECO:0000259" key="3">
    <source>
        <dbReference type="Pfam" id="PF09990"/>
    </source>
</evidence>
<organism evidence="4 5">
    <name type="scientific">Propionicimonas paludicola</name>
    <dbReference type="NCBI Taxonomy" id="185243"/>
    <lineage>
        <taxon>Bacteria</taxon>
        <taxon>Bacillati</taxon>
        <taxon>Actinomycetota</taxon>
        <taxon>Actinomycetes</taxon>
        <taxon>Propionibacteriales</taxon>
        <taxon>Nocardioidaceae</taxon>
        <taxon>Propionicimonas</taxon>
    </lineage>
</organism>
<feature type="compositionally biased region" description="Low complexity" evidence="1">
    <location>
        <begin position="181"/>
        <end position="194"/>
    </location>
</feature>
<keyword evidence="2" id="KW-0472">Membrane</keyword>
<dbReference type="RefSeq" id="WP_098459639.1">
    <property type="nucleotide sequence ID" value="NZ_PDJC01000001.1"/>
</dbReference>
<protein>
    <submittedName>
        <fullName evidence="4">Putative membrane protein</fullName>
    </submittedName>
</protein>
<keyword evidence="5" id="KW-1185">Reference proteome</keyword>
<evidence type="ECO:0000313" key="4">
    <source>
        <dbReference type="EMBL" id="PFG16062.1"/>
    </source>
</evidence>
<comment type="caution">
    <text evidence="4">The sequence shown here is derived from an EMBL/GenBank/DDBJ whole genome shotgun (WGS) entry which is preliminary data.</text>
</comment>
<feature type="region of interest" description="Disordered" evidence="1">
    <location>
        <begin position="179"/>
        <end position="204"/>
    </location>
</feature>
<dbReference type="OrthoDB" id="9795104at2"/>
<feature type="transmembrane region" description="Helical" evidence="2">
    <location>
        <begin position="54"/>
        <end position="75"/>
    </location>
</feature>
<keyword evidence="2" id="KW-0812">Transmembrane</keyword>
<dbReference type="InterPro" id="IPR019251">
    <property type="entry name" value="DUF2231_TM"/>
</dbReference>
<proteinExistence type="predicted"/>
<evidence type="ECO:0000256" key="1">
    <source>
        <dbReference type="SAM" id="MobiDB-lite"/>
    </source>
</evidence>
<keyword evidence="2" id="KW-1133">Transmembrane helix</keyword>
<feature type="transmembrane region" description="Helical" evidence="2">
    <location>
        <begin position="87"/>
        <end position="105"/>
    </location>
</feature>
<dbReference type="Proteomes" id="UP000226079">
    <property type="component" value="Unassembled WGS sequence"/>
</dbReference>
<feature type="transmembrane region" description="Helical" evidence="2">
    <location>
        <begin position="150"/>
        <end position="170"/>
    </location>
</feature>
<feature type="transmembrane region" description="Helical" evidence="2">
    <location>
        <begin position="117"/>
        <end position="138"/>
    </location>
</feature>
<dbReference type="EMBL" id="PDJC01000001">
    <property type="protein sequence ID" value="PFG16062.1"/>
    <property type="molecule type" value="Genomic_DNA"/>
</dbReference>
<reference evidence="4 5" key="1">
    <citation type="submission" date="2017-10" db="EMBL/GenBank/DDBJ databases">
        <title>Sequencing the genomes of 1000 actinobacteria strains.</title>
        <authorList>
            <person name="Klenk H.-P."/>
        </authorList>
    </citation>
    <scope>NUCLEOTIDE SEQUENCE [LARGE SCALE GENOMIC DNA]</scope>
    <source>
        <strain evidence="4 5">DSM 15597</strain>
    </source>
</reference>
<gene>
    <name evidence="4" type="ORF">ATK74_0591</name>
</gene>
<feature type="domain" description="DUF2231" evidence="3">
    <location>
        <begin position="52"/>
        <end position="173"/>
    </location>
</feature>